<accession>A0ABW8AGE1</accession>
<dbReference type="EMBL" id="JBITMB010000019">
    <property type="protein sequence ID" value="MFI7445815.1"/>
    <property type="molecule type" value="Genomic_DNA"/>
</dbReference>
<evidence type="ECO:0000313" key="3">
    <source>
        <dbReference type="Proteomes" id="UP001612928"/>
    </source>
</evidence>
<keyword evidence="3" id="KW-1185">Reference proteome</keyword>
<gene>
    <name evidence="2" type="ORF">ACIBP5_38115</name>
</gene>
<sequence length="176" mass="19565">MRLRPALAAWNRNRAAVSSWFTWCTTKKRWVAPSVPGDVERSRETPDETKAVAKTTIRWLLSRRDVPLREKTLWRMLYETAAAPQRSSRSTSTTSTSKDAARRSDPKGGAIEWVYGDTGTALFLPRLLRLPDGTQRTRGPLFLSEWRPAPARRPAAADICPTAAGLAWATTAPASC</sequence>
<feature type="compositionally biased region" description="Low complexity" evidence="1">
    <location>
        <begin position="82"/>
        <end position="98"/>
    </location>
</feature>
<protein>
    <submittedName>
        <fullName evidence="2">Uncharacterized protein</fullName>
    </submittedName>
</protein>
<evidence type="ECO:0000313" key="2">
    <source>
        <dbReference type="EMBL" id="MFI7445815.1"/>
    </source>
</evidence>
<proteinExistence type="predicted"/>
<dbReference type="Proteomes" id="UP001612928">
    <property type="component" value="Unassembled WGS sequence"/>
</dbReference>
<reference evidence="2 3" key="1">
    <citation type="submission" date="2024-10" db="EMBL/GenBank/DDBJ databases">
        <title>The Natural Products Discovery Center: Release of the First 8490 Sequenced Strains for Exploring Actinobacteria Biosynthetic Diversity.</title>
        <authorList>
            <person name="Kalkreuter E."/>
            <person name="Kautsar S.A."/>
            <person name="Yang D."/>
            <person name="Bader C.D."/>
            <person name="Teijaro C.N."/>
            <person name="Fluegel L."/>
            <person name="Davis C.M."/>
            <person name="Simpson J.R."/>
            <person name="Lauterbach L."/>
            <person name="Steele A.D."/>
            <person name="Gui C."/>
            <person name="Meng S."/>
            <person name="Li G."/>
            <person name="Viehrig K."/>
            <person name="Ye F."/>
            <person name="Su P."/>
            <person name="Kiefer A.F."/>
            <person name="Nichols A."/>
            <person name="Cepeda A.J."/>
            <person name="Yan W."/>
            <person name="Fan B."/>
            <person name="Jiang Y."/>
            <person name="Adhikari A."/>
            <person name="Zheng C.-J."/>
            <person name="Schuster L."/>
            <person name="Cowan T.M."/>
            <person name="Smanski M.J."/>
            <person name="Chevrette M.G."/>
            <person name="De Carvalho L.P.S."/>
            <person name="Shen B."/>
        </authorList>
    </citation>
    <scope>NUCLEOTIDE SEQUENCE [LARGE SCALE GENOMIC DNA]</scope>
    <source>
        <strain evidence="2 3">NPDC049503</strain>
    </source>
</reference>
<evidence type="ECO:0000256" key="1">
    <source>
        <dbReference type="SAM" id="MobiDB-lite"/>
    </source>
</evidence>
<comment type="caution">
    <text evidence="2">The sequence shown here is derived from an EMBL/GenBank/DDBJ whole genome shotgun (WGS) entry which is preliminary data.</text>
</comment>
<name>A0ABW8AGE1_9ACTN</name>
<organism evidence="2 3">
    <name type="scientific">Nonomuraea indica</name>
    <dbReference type="NCBI Taxonomy" id="1581193"/>
    <lineage>
        <taxon>Bacteria</taxon>
        <taxon>Bacillati</taxon>
        <taxon>Actinomycetota</taxon>
        <taxon>Actinomycetes</taxon>
        <taxon>Streptosporangiales</taxon>
        <taxon>Streptosporangiaceae</taxon>
        <taxon>Nonomuraea</taxon>
    </lineage>
</organism>
<dbReference type="RefSeq" id="WP_397026304.1">
    <property type="nucleotide sequence ID" value="NZ_JBITMB010000019.1"/>
</dbReference>
<feature type="region of interest" description="Disordered" evidence="1">
    <location>
        <begin position="82"/>
        <end position="109"/>
    </location>
</feature>